<dbReference type="SUPFAM" id="SSF55729">
    <property type="entry name" value="Acyl-CoA N-acyltransferases (Nat)"/>
    <property type="match status" value="1"/>
</dbReference>
<evidence type="ECO:0000259" key="3">
    <source>
        <dbReference type="PROSITE" id="PS51186"/>
    </source>
</evidence>
<dbReference type="CDD" id="cd04301">
    <property type="entry name" value="NAT_SF"/>
    <property type="match status" value="1"/>
</dbReference>
<dbReference type="InterPro" id="IPR051016">
    <property type="entry name" value="Diverse_Substrate_AcTransf"/>
</dbReference>
<evidence type="ECO:0000256" key="2">
    <source>
        <dbReference type="ARBA" id="ARBA00023315"/>
    </source>
</evidence>
<dbReference type="Proteomes" id="UP000298412">
    <property type="component" value="Unassembled WGS sequence"/>
</dbReference>
<gene>
    <name evidence="4" type="ORF">E3O19_10985</name>
</gene>
<protein>
    <submittedName>
        <fullName evidence="4">GNAT family N-acetyltransferase</fullName>
    </submittedName>
</protein>
<reference evidence="4 5" key="1">
    <citation type="submission" date="2019-03" db="EMBL/GenBank/DDBJ databases">
        <title>Genomics of glacier-inhabiting Cryobacterium strains.</title>
        <authorList>
            <person name="Liu Q."/>
            <person name="Xin Y.-H."/>
        </authorList>
    </citation>
    <scope>NUCLEOTIDE SEQUENCE [LARGE SCALE GENOMIC DNA]</scope>
    <source>
        <strain evidence="4 5">MDT1-3</strain>
    </source>
</reference>
<evidence type="ECO:0000256" key="1">
    <source>
        <dbReference type="ARBA" id="ARBA00022679"/>
    </source>
</evidence>
<dbReference type="InterPro" id="IPR016181">
    <property type="entry name" value="Acyl_CoA_acyltransferase"/>
</dbReference>
<dbReference type="EMBL" id="SOFP01000047">
    <property type="protein sequence ID" value="TFC14701.1"/>
    <property type="molecule type" value="Genomic_DNA"/>
</dbReference>
<organism evidence="4 5">
    <name type="scientific">Cryobacterium algoritolerans</name>
    <dbReference type="NCBI Taxonomy" id="1259184"/>
    <lineage>
        <taxon>Bacteria</taxon>
        <taxon>Bacillati</taxon>
        <taxon>Actinomycetota</taxon>
        <taxon>Actinomycetes</taxon>
        <taxon>Micrococcales</taxon>
        <taxon>Microbacteriaceae</taxon>
        <taxon>Cryobacterium</taxon>
    </lineage>
</organism>
<comment type="caution">
    <text evidence="4">The sequence shown here is derived from an EMBL/GenBank/DDBJ whole genome shotgun (WGS) entry which is preliminary data.</text>
</comment>
<dbReference type="Gene3D" id="3.40.630.30">
    <property type="match status" value="1"/>
</dbReference>
<keyword evidence="2" id="KW-0012">Acyltransferase</keyword>
<feature type="domain" description="N-acetyltransferase" evidence="3">
    <location>
        <begin position="7"/>
        <end position="154"/>
    </location>
</feature>
<dbReference type="PANTHER" id="PTHR10545">
    <property type="entry name" value="DIAMINE N-ACETYLTRANSFERASE"/>
    <property type="match status" value="1"/>
</dbReference>
<sequence>MSTDDTVLVRAVQTSDFAEWAGLYREYRAFYALSPDESIVERVWTWINDGAHEVNAFVASSGDRLVGLAHYRRFARPSTGSVGIFLDDLFTSPNTRGSGVGRALLSELSSLADGEGSSVVRWITAEDNTRARRLYDSTATSTKWVTYDLTPGSL</sequence>
<evidence type="ECO:0000313" key="5">
    <source>
        <dbReference type="Proteomes" id="UP000298412"/>
    </source>
</evidence>
<dbReference type="AlphaFoldDB" id="A0A4R8WRD9"/>
<accession>A0A4R8WRD9</accession>
<dbReference type="InterPro" id="IPR000182">
    <property type="entry name" value="GNAT_dom"/>
</dbReference>
<name>A0A4R8WRD9_9MICO</name>
<dbReference type="RefSeq" id="WP_134567531.1">
    <property type="nucleotide sequence ID" value="NZ_SOFP01000047.1"/>
</dbReference>
<proteinExistence type="predicted"/>
<keyword evidence="5" id="KW-1185">Reference proteome</keyword>
<evidence type="ECO:0000313" key="4">
    <source>
        <dbReference type="EMBL" id="TFC14701.1"/>
    </source>
</evidence>
<dbReference type="OrthoDB" id="9805924at2"/>
<dbReference type="PANTHER" id="PTHR10545:SF42">
    <property type="entry name" value="ACETYLTRANSFERASE"/>
    <property type="match status" value="1"/>
</dbReference>
<dbReference type="PROSITE" id="PS51186">
    <property type="entry name" value="GNAT"/>
    <property type="match status" value="1"/>
</dbReference>
<dbReference type="GO" id="GO:0008080">
    <property type="term" value="F:N-acetyltransferase activity"/>
    <property type="evidence" value="ECO:0007669"/>
    <property type="project" value="TreeGrafter"/>
</dbReference>
<keyword evidence="1 4" id="KW-0808">Transferase</keyword>
<dbReference type="Pfam" id="PF00583">
    <property type="entry name" value="Acetyltransf_1"/>
    <property type="match status" value="1"/>
</dbReference>